<name>A0AAV4XKB6_CAEEX</name>
<evidence type="ECO:0000313" key="2">
    <source>
        <dbReference type="Proteomes" id="UP001054945"/>
    </source>
</evidence>
<dbReference type="Proteomes" id="UP001054945">
    <property type="component" value="Unassembled WGS sequence"/>
</dbReference>
<proteinExistence type="predicted"/>
<dbReference type="AlphaFoldDB" id="A0AAV4XKB6"/>
<accession>A0AAV4XKB6</accession>
<gene>
    <name evidence="1" type="ORF">CEXT_409961</name>
</gene>
<protein>
    <recommendedName>
        <fullName evidence="3">Secreted protein</fullName>
    </recommendedName>
</protein>
<sequence>MVCSVKLPPAGIAFLLLNFGQGVREELDGRSGTLICCWRSAIIAASWPSSGVITKDVAWRRGAWSADSCLLQCFCCWPVSTVGTSVSMLLHECLLCHGRKYHPPL</sequence>
<evidence type="ECO:0000313" key="1">
    <source>
        <dbReference type="EMBL" id="GIY95113.1"/>
    </source>
</evidence>
<organism evidence="1 2">
    <name type="scientific">Caerostris extrusa</name>
    <name type="common">Bark spider</name>
    <name type="synonym">Caerostris bankana</name>
    <dbReference type="NCBI Taxonomy" id="172846"/>
    <lineage>
        <taxon>Eukaryota</taxon>
        <taxon>Metazoa</taxon>
        <taxon>Ecdysozoa</taxon>
        <taxon>Arthropoda</taxon>
        <taxon>Chelicerata</taxon>
        <taxon>Arachnida</taxon>
        <taxon>Araneae</taxon>
        <taxon>Araneomorphae</taxon>
        <taxon>Entelegynae</taxon>
        <taxon>Araneoidea</taxon>
        <taxon>Araneidae</taxon>
        <taxon>Caerostris</taxon>
    </lineage>
</organism>
<evidence type="ECO:0008006" key="3">
    <source>
        <dbReference type="Google" id="ProtNLM"/>
    </source>
</evidence>
<dbReference type="EMBL" id="BPLR01000483">
    <property type="protein sequence ID" value="GIY95113.1"/>
    <property type="molecule type" value="Genomic_DNA"/>
</dbReference>
<reference evidence="1 2" key="1">
    <citation type="submission" date="2021-06" db="EMBL/GenBank/DDBJ databases">
        <title>Caerostris extrusa draft genome.</title>
        <authorList>
            <person name="Kono N."/>
            <person name="Arakawa K."/>
        </authorList>
    </citation>
    <scope>NUCLEOTIDE SEQUENCE [LARGE SCALE GENOMIC DNA]</scope>
</reference>
<keyword evidence="2" id="KW-1185">Reference proteome</keyword>
<comment type="caution">
    <text evidence="1">The sequence shown here is derived from an EMBL/GenBank/DDBJ whole genome shotgun (WGS) entry which is preliminary data.</text>
</comment>